<evidence type="ECO:0000256" key="2">
    <source>
        <dbReference type="ARBA" id="ARBA00023015"/>
    </source>
</evidence>
<accession>A0A1R3JC66</accession>
<dbReference type="Gene3D" id="2.40.330.10">
    <property type="entry name" value="DNA-binding pseudobarrel domain"/>
    <property type="match status" value="1"/>
</dbReference>
<dbReference type="GO" id="GO:0003700">
    <property type="term" value="F:DNA-binding transcription factor activity"/>
    <property type="evidence" value="ECO:0007669"/>
    <property type="project" value="InterPro"/>
</dbReference>
<dbReference type="InterPro" id="IPR044800">
    <property type="entry name" value="LEC2-like"/>
</dbReference>
<sequence>MASFTKELSEVDAKKQMAIPSNFVEHLPSHGGGNTIYLPVVDVDGKVWRFGYYTRSGENSQYPKPVFQGDWHQFVKAKKLVAGDQIIFRIERDAAGHERYTIAAQKPTKLFGHVLDWGKEF</sequence>
<name>A0A1R3JC66_9ROSI</name>
<dbReference type="PROSITE" id="PS50863">
    <property type="entry name" value="B3"/>
    <property type="match status" value="1"/>
</dbReference>
<dbReference type="AlphaFoldDB" id="A0A1R3JC66"/>
<organism evidence="7 8">
    <name type="scientific">Corchorus olitorius</name>
    <dbReference type="NCBI Taxonomy" id="93759"/>
    <lineage>
        <taxon>Eukaryota</taxon>
        <taxon>Viridiplantae</taxon>
        <taxon>Streptophyta</taxon>
        <taxon>Embryophyta</taxon>
        <taxon>Tracheophyta</taxon>
        <taxon>Spermatophyta</taxon>
        <taxon>Magnoliopsida</taxon>
        <taxon>eudicotyledons</taxon>
        <taxon>Gunneridae</taxon>
        <taxon>Pentapetalae</taxon>
        <taxon>rosids</taxon>
        <taxon>malvids</taxon>
        <taxon>Malvales</taxon>
        <taxon>Malvaceae</taxon>
        <taxon>Grewioideae</taxon>
        <taxon>Apeibeae</taxon>
        <taxon>Corchorus</taxon>
    </lineage>
</organism>
<protein>
    <recommendedName>
        <fullName evidence="6">TF-B3 domain-containing protein</fullName>
    </recommendedName>
</protein>
<evidence type="ECO:0000256" key="4">
    <source>
        <dbReference type="ARBA" id="ARBA00023163"/>
    </source>
</evidence>
<gene>
    <name evidence="7" type="ORF">COLO4_17588</name>
</gene>
<dbReference type="PANTHER" id="PTHR31140">
    <property type="entry name" value="B3 DOMAIN-CONTAINING TRANSCRIPTION FACTOR ABI3"/>
    <property type="match status" value="1"/>
</dbReference>
<proteinExistence type="predicted"/>
<dbReference type="GO" id="GO:0005634">
    <property type="term" value="C:nucleus"/>
    <property type="evidence" value="ECO:0007669"/>
    <property type="project" value="UniProtKB-SubCell"/>
</dbReference>
<keyword evidence="2" id="KW-0805">Transcription regulation</keyword>
<dbReference type="InterPro" id="IPR015300">
    <property type="entry name" value="DNA-bd_pseudobarrel_sf"/>
</dbReference>
<keyword evidence="4" id="KW-0804">Transcription</keyword>
<dbReference type="GO" id="GO:0003677">
    <property type="term" value="F:DNA binding"/>
    <property type="evidence" value="ECO:0007669"/>
    <property type="project" value="UniProtKB-KW"/>
</dbReference>
<dbReference type="SUPFAM" id="SSF101936">
    <property type="entry name" value="DNA-binding pseudobarrel domain"/>
    <property type="match status" value="1"/>
</dbReference>
<dbReference type="Proteomes" id="UP000187203">
    <property type="component" value="Unassembled WGS sequence"/>
</dbReference>
<evidence type="ECO:0000313" key="7">
    <source>
        <dbReference type="EMBL" id="OMO92410.1"/>
    </source>
</evidence>
<feature type="domain" description="TF-B3" evidence="6">
    <location>
        <begin position="2"/>
        <end position="108"/>
    </location>
</feature>
<dbReference type="OrthoDB" id="929722at2759"/>
<evidence type="ECO:0000259" key="6">
    <source>
        <dbReference type="PROSITE" id="PS50863"/>
    </source>
</evidence>
<evidence type="ECO:0000256" key="1">
    <source>
        <dbReference type="ARBA" id="ARBA00004123"/>
    </source>
</evidence>
<keyword evidence="5" id="KW-0539">Nucleus</keyword>
<dbReference type="PANTHER" id="PTHR31140:SF145">
    <property type="entry name" value="TF-B3 DOMAIN-CONTAINING PROTEIN"/>
    <property type="match status" value="1"/>
</dbReference>
<reference evidence="8" key="1">
    <citation type="submission" date="2013-09" db="EMBL/GenBank/DDBJ databases">
        <title>Corchorus olitorius genome sequencing.</title>
        <authorList>
            <person name="Alam M."/>
            <person name="Haque M.S."/>
            <person name="Islam M.S."/>
            <person name="Emdad E.M."/>
            <person name="Islam M.M."/>
            <person name="Ahmed B."/>
            <person name="Halim A."/>
            <person name="Hossen Q.M.M."/>
            <person name="Hossain M.Z."/>
            <person name="Ahmed R."/>
            <person name="Khan M.M."/>
            <person name="Islam R."/>
            <person name="Rashid M.M."/>
            <person name="Khan S.A."/>
            <person name="Rahman M.S."/>
            <person name="Alam M."/>
            <person name="Yahiya A.S."/>
            <person name="Khan M.S."/>
            <person name="Azam M.S."/>
            <person name="Haque T."/>
            <person name="Lashkar M.Z.H."/>
            <person name="Akhand A.I."/>
            <person name="Morshed G."/>
            <person name="Roy S."/>
            <person name="Uddin K.S."/>
            <person name="Rabeya T."/>
            <person name="Hossain A.S."/>
            <person name="Chowdhury A."/>
            <person name="Snigdha A.R."/>
            <person name="Mortoza M.S."/>
            <person name="Matin S.A."/>
            <person name="Hoque S.M.E."/>
            <person name="Islam M.K."/>
            <person name="Roy D.K."/>
            <person name="Haider R."/>
            <person name="Moosa M.M."/>
            <person name="Elias S.M."/>
            <person name="Hasan A.M."/>
            <person name="Jahan S."/>
            <person name="Shafiuddin M."/>
            <person name="Mahmood N."/>
            <person name="Shommy N.S."/>
        </authorList>
    </citation>
    <scope>NUCLEOTIDE SEQUENCE [LARGE SCALE GENOMIC DNA]</scope>
    <source>
        <strain evidence="8">cv. O-4</strain>
    </source>
</reference>
<dbReference type="EMBL" id="AWUE01016365">
    <property type="protein sequence ID" value="OMO92410.1"/>
    <property type="molecule type" value="Genomic_DNA"/>
</dbReference>
<keyword evidence="8" id="KW-1185">Reference proteome</keyword>
<evidence type="ECO:0000313" key="8">
    <source>
        <dbReference type="Proteomes" id="UP000187203"/>
    </source>
</evidence>
<dbReference type="Pfam" id="PF02362">
    <property type="entry name" value="B3"/>
    <property type="match status" value="1"/>
</dbReference>
<comment type="subcellular location">
    <subcellularLocation>
        <location evidence="1">Nucleus</location>
    </subcellularLocation>
</comment>
<evidence type="ECO:0000256" key="3">
    <source>
        <dbReference type="ARBA" id="ARBA00023125"/>
    </source>
</evidence>
<keyword evidence="3" id="KW-0238">DNA-binding</keyword>
<dbReference type="InterPro" id="IPR003340">
    <property type="entry name" value="B3_DNA-bd"/>
</dbReference>
<dbReference type="SMART" id="SM01019">
    <property type="entry name" value="B3"/>
    <property type="match status" value="1"/>
</dbReference>
<comment type="caution">
    <text evidence="7">The sequence shown here is derived from an EMBL/GenBank/DDBJ whole genome shotgun (WGS) entry which is preliminary data.</text>
</comment>
<evidence type="ECO:0000256" key="5">
    <source>
        <dbReference type="ARBA" id="ARBA00023242"/>
    </source>
</evidence>
<dbReference type="CDD" id="cd10017">
    <property type="entry name" value="B3_DNA"/>
    <property type="match status" value="1"/>
</dbReference>